<dbReference type="AlphaFoldDB" id="A0A6A5Z8U1"/>
<name>A0A6A5Z8U1_9PLEO</name>
<evidence type="ECO:0000313" key="1">
    <source>
        <dbReference type="EMBL" id="KAF2114801.1"/>
    </source>
</evidence>
<reference evidence="1" key="1">
    <citation type="journal article" date="2020" name="Stud. Mycol.">
        <title>101 Dothideomycetes genomes: a test case for predicting lifestyles and emergence of pathogens.</title>
        <authorList>
            <person name="Haridas S."/>
            <person name="Albert R."/>
            <person name="Binder M."/>
            <person name="Bloem J."/>
            <person name="Labutti K."/>
            <person name="Salamov A."/>
            <person name="Andreopoulos B."/>
            <person name="Baker S."/>
            <person name="Barry K."/>
            <person name="Bills G."/>
            <person name="Bluhm B."/>
            <person name="Cannon C."/>
            <person name="Castanera R."/>
            <person name="Culley D."/>
            <person name="Daum C."/>
            <person name="Ezra D."/>
            <person name="Gonzalez J."/>
            <person name="Henrissat B."/>
            <person name="Kuo A."/>
            <person name="Liang C."/>
            <person name="Lipzen A."/>
            <person name="Lutzoni F."/>
            <person name="Magnuson J."/>
            <person name="Mondo S."/>
            <person name="Nolan M."/>
            <person name="Ohm R."/>
            <person name="Pangilinan J."/>
            <person name="Park H.-J."/>
            <person name="Ramirez L."/>
            <person name="Alfaro M."/>
            <person name="Sun H."/>
            <person name="Tritt A."/>
            <person name="Yoshinaga Y."/>
            <person name="Zwiers L.-H."/>
            <person name="Turgeon B."/>
            <person name="Goodwin S."/>
            <person name="Spatafora J."/>
            <person name="Crous P."/>
            <person name="Grigoriev I."/>
        </authorList>
    </citation>
    <scope>NUCLEOTIDE SEQUENCE</scope>
    <source>
        <strain evidence="1">CBS 627.86</strain>
    </source>
</reference>
<sequence>MPLTSANCAVQSAWKTLSTRARAADLGPAARLAKVVCAVVFGIWRTRPRGFQHRL</sequence>
<feature type="non-terminal residue" evidence="1">
    <location>
        <position position="55"/>
    </location>
</feature>
<protein>
    <submittedName>
        <fullName evidence="1">Uncharacterized protein</fullName>
    </submittedName>
</protein>
<accession>A0A6A5Z8U1</accession>
<evidence type="ECO:0000313" key="2">
    <source>
        <dbReference type="Proteomes" id="UP000799770"/>
    </source>
</evidence>
<gene>
    <name evidence="1" type="ORF">BDV96DRAFT_575914</name>
</gene>
<dbReference type="Proteomes" id="UP000799770">
    <property type="component" value="Unassembled WGS sequence"/>
</dbReference>
<dbReference type="EMBL" id="ML977324">
    <property type="protein sequence ID" value="KAF2114801.1"/>
    <property type="molecule type" value="Genomic_DNA"/>
</dbReference>
<keyword evidence="2" id="KW-1185">Reference proteome</keyword>
<organism evidence="1 2">
    <name type="scientific">Lophiotrema nucula</name>
    <dbReference type="NCBI Taxonomy" id="690887"/>
    <lineage>
        <taxon>Eukaryota</taxon>
        <taxon>Fungi</taxon>
        <taxon>Dikarya</taxon>
        <taxon>Ascomycota</taxon>
        <taxon>Pezizomycotina</taxon>
        <taxon>Dothideomycetes</taxon>
        <taxon>Pleosporomycetidae</taxon>
        <taxon>Pleosporales</taxon>
        <taxon>Lophiotremataceae</taxon>
        <taxon>Lophiotrema</taxon>
    </lineage>
</organism>
<proteinExistence type="predicted"/>